<name>A0A853D1I0_9MICO</name>
<dbReference type="Proteomes" id="UP000578352">
    <property type="component" value="Unassembled WGS sequence"/>
</dbReference>
<reference evidence="1 2" key="1">
    <citation type="submission" date="2020-07" db="EMBL/GenBank/DDBJ databases">
        <title>Sequencing the genomes of 1000 actinobacteria strains.</title>
        <authorList>
            <person name="Klenk H.-P."/>
        </authorList>
    </citation>
    <scope>NUCLEOTIDE SEQUENCE [LARGE SCALE GENOMIC DNA]</scope>
    <source>
        <strain evidence="1 2">DSM 15165</strain>
    </source>
</reference>
<dbReference type="AlphaFoldDB" id="A0A853D1I0"/>
<evidence type="ECO:0000313" key="1">
    <source>
        <dbReference type="EMBL" id="NYJ24880.1"/>
    </source>
</evidence>
<proteinExistence type="predicted"/>
<accession>A0A853D1I0</accession>
<dbReference type="EMBL" id="JACCFL010000001">
    <property type="protein sequence ID" value="NYJ24880.1"/>
    <property type="molecule type" value="Genomic_DNA"/>
</dbReference>
<protein>
    <submittedName>
        <fullName evidence="1">Uncharacterized protein</fullName>
    </submittedName>
</protein>
<organism evidence="1 2">
    <name type="scientific">Leifsonia shinshuensis</name>
    <dbReference type="NCBI Taxonomy" id="150026"/>
    <lineage>
        <taxon>Bacteria</taxon>
        <taxon>Bacillati</taxon>
        <taxon>Actinomycetota</taxon>
        <taxon>Actinomycetes</taxon>
        <taxon>Micrococcales</taxon>
        <taxon>Microbacteriaceae</taxon>
        <taxon>Leifsonia</taxon>
    </lineage>
</organism>
<sequence length="90" mass="9301">MRVFIIDASKMAPELQGGLVGIEGSSNPTPAEKMDCVETVSEYVTDVWAIAADPATPIGWLGALTAETACVPFVNLARLAAPPGSQPESA</sequence>
<comment type="caution">
    <text evidence="1">The sequence shown here is derived from an EMBL/GenBank/DDBJ whole genome shotgun (WGS) entry which is preliminary data.</text>
</comment>
<gene>
    <name evidence="1" type="ORF">HNR13_003167</name>
</gene>
<evidence type="ECO:0000313" key="2">
    <source>
        <dbReference type="Proteomes" id="UP000578352"/>
    </source>
</evidence>